<reference evidence="1" key="1">
    <citation type="submission" date="2021-10" db="EMBL/GenBank/DDBJ databases">
        <title>Tropical sea cucumber genome reveals ecological adaptation and Cuvierian tubules defense mechanism.</title>
        <authorList>
            <person name="Chen T."/>
        </authorList>
    </citation>
    <scope>NUCLEOTIDE SEQUENCE</scope>
    <source>
        <strain evidence="1">Nanhai2018</strain>
        <tissue evidence="1">Muscle</tissue>
    </source>
</reference>
<evidence type="ECO:0000313" key="1">
    <source>
        <dbReference type="EMBL" id="KAJ8017540.1"/>
    </source>
</evidence>
<proteinExistence type="predicted"/>
<evidence type="ECO:0000313" key="2">
    <source>
        <dbReference type="Proteomes" id="UP001152320"/>
    </source>
</evidence>
<organism evidence="1 2">
    <name type="scientific">Holothuria leucospilota</name>
    <name type="common">Black long sea cucumber</name>
    <name type="synonym">Mertensiothuria leucospilota</name>
    <dbReference type="NCBI Taxonomy" id="206669"/>
    <lineage>
        <taxon>Eukaryota</taxon>
        <taxon>Metazoa</taxon>
        <taxon>Echinodermata</taxon>
        <taxon>Eleutherozoa</taxon>
        <taxon>Echinozoa</taxon>
        <taxon>Holothuroidea</taxon>
        <taxon>Aspidochirotacea</taxon>
        <taxon>Aspidochirotida</taxon>
        <taxon>Holothuriidae</taxon>
        <taxon>Holothuria</taxon>
    </lineage>
</organism>
<dbReference type="EMBL" id="JAIZAY010001540">
    <property type="protein sequence ID" value="KAJ8017540.1"/>
    <property type="molecule type" value="Genomic_DNA"/>
</dbReference>
<dbReference type="OrthoDB" id="6283332at2759"/>
<gene>
    <name evidence="1" type="ORF">HOLleu_44976</name>
</gene>
<dbReference type="PANTHER" id="PTHR47331:SF1">
    <property type="entry name" value="GAG-LIKE PROTEIN"/>
    <property type="match status" value="1"/>
</dbReference>
<accession>A0A9Q1B960</accession>
<dbReference type="Proteomes" id="UP001152320">
    <property type="component" value="Unassembled WGS sequence"/>
</dbReference>
<dbReference type="PANTHER" id="PTHR47331">
    <property type="entry name" value="PHD-TYPE DOMAIN-CONTAINING PROTEIN"/>
    <property type="match status" value="1"/>
</dbReference>
<comment type="caution">
    <text evidence="1">The sequence shown here is derived from an EMBL/GenBank/DDBJ whole genome shotgun (WGS) entry which is preliminary data.</text>
</comment>
<dbReference type="AlphaFoldDB" id="A0A9Q1B960"/>
<keyword evidence="2" id="KW-1185">Reference proteome</keyword>
<sequence>MPTHAELSKWLHLKDVDIPVTNMKEVKLLIGSDTPEAFWVVEQRKGRRKEPYAVRTLLGVDLSRANW</sequence>
<name>A0A9Q1B960_HOLLE</name>
<protein>
    <submittedName>
        <fullName evidence="1">Uncharacterized protein</fullName>
    </submittedName>
</protein>